<feature type="transmembrane region" description="Helical" evidence="9">
    <location>
        <begin position="12"/>
        <end position="39"/>
    </location>
</feature>
<dbReference type="AlphaFoldDB" id="A0A1J6HIV9"/>
<proteinExistence type="inferred from homology"/>
<dbReference type="InterPro" id="IPR055348">
    <property type="entry name" value="DctQ"/>
</dbReference>
<evidence type="ECO:0000259" key="10">
    <source>
        <dbReference type="Pfam" id="PF04290"/>
    </source>
</evidence>
<evidence type="ECO:0000256" key="2">
    <source>
        <dbReference type="ARBA" id="ARBA00022448"/>
    </source>
</evidence>
<evidence type="ECO:0000256" key="5">
    <source>
        <dbReference type="ARBA" id="ARBA00022692"/>
    </source>
</evidence>
<protein>
    <recommendedName>
        <fullName evidence="9">TRAP transporter small permease protein</fullName>
    </recommendedName>
</protein>
<dbReference type="GO" id="GO:0005886">
    <property type="term" value="C:plasma membrane"/>
    <property type="evidence" value="ECO:0007669"/>
    <property type="project" value="UniProtKB-SubCell"/>
</dbReference>
<keyword evidence="4 9" id="KW-0997">Cell inner membrane</keyword>
<name>A0A1J6HIV9_9HYPH</name>
<comment type="subunit">
    <text evidence="9">The complex comprises the extracytoplasmic solute receptor protein and the two transmembrane proteins.</text>
</comment>
<comment type="similarity">
    <text evidence="8 9">Belongs to the TRAP transporter small permease family.</text>
</comment>
<sequence>MVKVYIRAVGNLSRALAALATGLMIMAMLVVCQMILMRYAFRLPTIWQTDFVVFSATAAMFLGAPYVLMKGGHVGVDVIELIVKDRVRSRLRLVASFIGLAFCLIMLAAGWVQFHEAWAGNWRHSSVWAPPLWIPLSALPLGFGMLSLQYTAEIAGQFSGINTVTASADPVHSDAPHAERTRETVQ</sequence>
<evidence type="ECO:0000313" key="11">
    <source>
        <dbReference type="EMBL" id="OIS92828.1"/>
    </source>
</evidence>
<feature type="transmembrane region" description="Helical" evidence="9">
    <location>
        <begin position="132"/>
        <end position="152"/>
    </location>
</feature>
<evidence type="ECO:0000256" key="9">
    <source>
        <dbReference type="RuleBase" id="RU369079"/>
    </source>
</evidence>
<dbReference type="EMBL" id="MOEC01000013">
    <property type="protein sequence ID" value="OIS92828.1"/>
    <property type="molecule type" value="Genomic_DNA"/>
</dbReference>
<comment type="subcellular location">
    <subcellularLocation>
        <location evidence="1 9">Cell inner membrane</location>
        <topology evidence="1 9">Multi-pass membrane protein</topology>
    </subcellularLocation>
</comment>
<comment type="caution">
    <text evidence="11">The sequence shown here is derived from an EMBL/GenBank/DDBJ whole genome shotgun (WGS) entry which is preliminary data.</text>
</comment>
<keyword evidence="7 9" id="KW-0472">Membrane</keyword>
<evidence type="ECO:0000256" key="1">
    <source>
        <dbReference type="ARBA" id="ARBA00004429"/>
    </source>
</evidence>
<evidence type="ECO:0000256" key="8">
    <source>
        <dbReference type="ARBA" id="ARBA00038436"/>
    </source>
</evidence>
<keyword evidence="3" id="KW-1003">Cell membrane</keyword>
<reference evidence="11 12" key="1">
    <citation type="submission" date="2016-10" db="EMBL/GenBank/DDBJ databases">
        <title>The Draft Genome Sequence of the Potato Rhizosphere Bacteria Ochrobactrum sp. IPA7.2.</title>
        <authorList>
            <person name="Gogoleva N.E."/>
            <person name="Khlopko Y.A."/>
            <person name="Burygin G.L."/>
            <person name="Plotnikov A.O."/>
        </authorList>
    </citation>
    <scope>NUCLEOTIDE SEQUENCE [LARGE SCALE GENOMIC DNA]</scope>
    <source>
        <strain evidence="11 12">IPA7.2</strain>
    </source>
</reference>
<evidence type="ECO:0000256" key="6">
    <source>
        <dbReference type="ARBA" id="ARBA00022989"/>
    </source>
</evidence>
<comment type="function">
    <text evidence="9">Part of the tripartite ATP-independent periplasmic (TRAP) transport system.</text>
</comment>
<evidence type="ECO:0000256" key="7">
    <source>
        <dbReference type="ARBA" id="ARBA00023136"/>
    </source>
</evidence>
<keyword evidence="2 9" id="KW-0813">Transport</keyword>
<dbReference type="OrthoDB" id="7159137at2"/>
<evidence type="ECO:0000256" key="3">
    <source>
        <dbReference type="ARBA" id="ARBA00022475"/>
    </source>
</evidence>
<dbReference type="RefSeq" id="WP_071632296.1">
    <property type="nucleotide sequence ID" value="NZ_MOEC01000013.1"/>
</dbReference>
<keyword evidence="12" id="KW-1185">Reference proteome</keyword>
<keyword evidence="6 9" id="KW-1133">Transmembrane helix</keyword>
<dbReference type="Proteomes" id="UP000182985">
    <property type="component" value="Unassembled WGS sequence"/>
</dbReference>
<dbReference type="PANTHER" id="PTHR35011">
    <property type="entry name" value="2,3-DIKETO-L-GULONATE TRAP TRANSPORTER SMALL PERMEASE PROTEIN YIAM"/>
    <property type="match status" value="1"/>
</dbReference>
<feature type="domain" description="Tripartite ATP-independent periplasmic transporters DctQ component" evidence="10">
    <location>
        <begin position="28"/>
        <end position="158"/>
    </location>
</feature>
<dbReference type="GO" id="GO:0022857">
    <property type="term" value="F:transmembrane transporter activity"/>
    <property type="evidence" value="ECO:0007669"/>
    <property type="project" value="UniProtKB-UniRule"/>
</dbReference>
<dbReference type="InterPro" id="IPR007387">
    <property type="entry name" value="TRAP_DctQ"/>
</dbReference>
<accession>A0A1J6HIV9</accession>
<keyword evidence="5 9" id="KW-0812">Transmembrane</keyword>
<evidence type="ECO:0000313" key="12">
    <source>
        <dbReference type="Proteomes" id="UP000182985"/>
    </source>
</evidence>
<organism evidence="11 12">
    <name type="scientific">Brucella cytisi</name>
    <dbReference type="NCBI Taxonomy" id="407152"/>
    <lineage>
        <taxon>Bacteria</taxon>
        <taxon>Pseudomonadati</taxon>
        <taxon>Pseudomonadota</taxon>
        <taxon>Alphaproteobacteria</taxon>
        <taxon>Hyphomicrobiales</taxon>
        <taxon>Brucellaceae</taxon>
        <taxon>Brucella/Ochrobactrum group</taxon>
        <taxon>Brucella</taxon>
    </lineage>
</organism>
<feature type="transmembrane region" description="Helical" evidence="9">
    <location>
        <begin position="90"/>
        <end position="112"/>
    </location>
</feature>
<dbReference type="GO" id="GO:0015740">
    <property type="term" value="P:C4-dicarboxylate transport"/>
    <property type="evidence" value="ECO:0007669"/>
    <property type="project" value="TreeGrafter"/>
</dbReference>
<dbReference type="PANTHER" id="PTHR35011:SF10">
    <property type="entry name" value="TRAP TRANSPORTER SMALL PERMEASE PROTEIN"/>
    <property type="match status" value="1"/>
</dbReference>
<feature type="transmembrane region" description="Helical" evidence="9">
    <location>
        <begin position="51"/>
        <end position="69"/>
    </location>
</feature>
<dbReference type="Pfam" id="PF04290">
    <property type="entry name" value="DctQ"/>
    <property type="match status" value="1"/>
</dbReference>
<evidence type="ECO:0000256" key="4">
    <source>
        <dbReference type="ARBA" id="ARBA00022519"/>
    </source>
</evidence>
<gene>
    <name evidence="11" type="ORF">BLA27_14140</name>
</gene>